<proteinExistence type="predicted"/>
<dbReference type="Proteomes" id="UP001153678">
    <property type="component" value="Unassembled WGS sequence"/>
</dbReference>
<gene>
    <name evidence="2" type="ORF">FWILDA_LOCUS3120</name>
</gene>
<keyword evidence="3" id="KW-1185">Reference proteome</keyword>
<protein>
    <submittedName>
        <fullName evidence="2">10073_t:CDS:1</fullName>
    </submittedName>
</protein>
<name>A0A9W4SFH3_9GLOM</name>
<dbReference type="PANTHER" id="PTHR14187:SF5">
    <property type="entry name" value="HEAT SHOCK 70 KDA PROTEIN 12A"/>
    <property type="match status" value="1"/>
</dbReference>
<organism evidence="2 3">
    <name type="scientific">Funneliformis geosporum</name>
    <dbReference type="NCBI Taxonomy" id="1117311"/>
    <lineage>
        <taxon>Eukaryota</taxon>
        <taxon>Fungi</taxon>
        <taxon>Fungi incertae sedis</taxon>
        <taxon>Mucoromycota</taxon>
        <taxon>Glomeromycotina</taxon>
        <taxon>Glomeromycetes</taxon>
        <taxon>Glomerales</taxon>
        <taxon>Glomeraceae</taxon>
        <taxon>Funneliformis</taxon>
    </lineage>
</organism>
<dbReference type="OrthoDB" id="2333384at2759"/>
<evidence type="ECO:0000259" key="1">
    <source>
        <dbReference type="Pfam" id="PF00339"/>
    </source>
</evidence>
<dbReference type="SUPFAM" id="SSF81296">
    <property type="entry name" value="E set domains"/>
    <property type="match status" value="1"/>
</dbReference>
<dbReference type="Gene3D" id="3.30.420.40">
    <property type="match status" value="2"/>
</dbReference>
<accession>A0A9W4SFH3</accession>
<dbReference type="PANTHER" id="PTHR14187">
    <property type="entry name" value="ALPHA KINASE/ELONGATION FACTOR 2 KINASE"/>
    <property type="match status" value="1"/>
</dbReference>
<dbReference type="InterPro" id="IPR014756">
    <property type="entry name" value="Ig_E-set"/>
</dbReference>
<reference evidence="2" key="1">
    <citation type="submission" date="2022-08" db="EMBL/GenBank/DDBJ databases">
        <authorList>
            <person name="Kallberg Y."/>
            <person name="Tangrot J."/>
            <person name="Rosling A."/>
        </authorList>
    </citation>
    <scope>NUCLEOTIDE SEQUENCE</scope>
    <source>
        <strain evidence="2">Wild A</strain>
    </source>
</reference>
<feature type="domain" description="Arrestin-like N-terminal" evidence="1">
    <location>
        <begin position="44"/>
        <end position="147"/>
    </location>
</feature>
<dbReference type="EMBL" id="CAMKVN010000401">
    <property type="protein sequence ID" value="CAI2167528.1"/>
    <property type="molecule type" value="Genomic_DNA"/>
</dbReference>
<sequence>MTTNLETNCPPLDYYLNPNRNLTFSYDKDNDSFQQGLLGVDAESNLIGNLHLNYQKCKKIKRVSLHLKGLEKTLWIKSDSIKPCEGERVLIDEIYVISESVADDSIENLKVPFKILLPDDLPGTIETRFGSVYYNLRAIVNRKNGLFNSKDDIVEIKCPLKTAITLNYTNISPHKIVGSKNELIYAFHLPPQKCFQLGTTVSIPMSIYLLESDITIRKVEISLKNCMSFQCDQHENLDKEEQVISHILQGKVIKNLKPISEYCEKEFLHTIEFSTPNNAIPTYSGELIKISNKLCIRFCFCETARDFQIEESVQIGNIYERFTHDHYKYFPNQFIPEQELDNNEHENEISREIEVNGDLNPNLHDFDTGVLTSKQQETIRQLRLNHGLFLDGSSITHSKMAVIVEDGSLNANLYKGHPIVYTSINDPESSTNLLAFYDNDKANFKNPNLPNECIVYPVAEVTYKGDLIETFSNYVDDSKEQLHDLYGHLFAKKTLLGGKLFITYSTLVTKEDIEFLKYHLFWAYDNAKYQKNNENPFGKISDLNFLPRVETSNGEKLNTLDKLVGWMNRLYREEKVEIISYNDLIPISQLRNKTNSGIASNEKIPGVINYKEKLSFTHWIGDSDYFNLTRFVKDFHLLHGLVMNKREIKIGKKIAINLVKIPEVSSNNRSYFEIIKPSTKLEELLISNNFSIKETSTFPFIKMGDFDDLCFGDNLHLMVKCERYEILINKDHIKPLEEFITAIDKALDDMKPNKALQDIFNEYGHLFPQKIVLGRSLKNILSISPTPFNNEKKILTPPILKNLRPILDDLNISYLLTQKGKFIDVNDSLLDWIQNINNNNLEIIEYSNIISLYDILELKQKRKIDMILENNDQNNFKIIMTGIDTLQDLDINNLEHFKRVNLKNLDQPLEGSNYEVFGSIVTKDNLKTEDFSVIFSLYDVNGFSAMITTLEKTTILDITECYILWMIIGNPSSLSIFSPKNREFQVNCKKESITLRHDNSCLRIQSPCQLSKGYVIFVNANYKLTNYKPKNIIKLVGWSYNCIEFQIVESVYNESKLNVSDPSIIISDSEFDEQSLLDKDVPMNNNNITIDLCICIINSDYKGLKIDHEEKEYSLDLLAYILSEKNFDEKLSKAADENNIQNIIIRPFIDDIQMIVSIDIGTIYSRFAIASKKNNYDMINENSFDTNTVLLYDENYNEIKEWGSNAMAERPTKKVKKHNICSIIEHFKLHLLEISEENKPPLPKDFDYKKAISIQDKISKHSPEINFFRNVLIMLSIPLDPSYKIKKIMKDCMHKAELIKDLNSKKLQFITEIEATAIYCKKILEKELLLDDLKKNFLVVNCGGGMVELTLRQLSNNQLAEKSSTSSKHCGSICVNKEFLAFVAKKVGLDALKSLQNNHYEQLQYMVQQFCKNCKLKFTGNSGDYIDYQMDLEESCPAIKDYITEPYKEVLMKKNWVITLEYEDVKKMFEPIINQIIKLIREQIYSINTCFAMILVGGFSQSQYLQTCIKKEFDQTIKHISVPRHPFATIKGALEYGSNTKLIHSRVITMTYGISTYPGKEEQRKRFLRLVQKGTEVHVNQEFEYEIRPCYKNQTTFSVELYTTTAPNAIYCDEPDMKKIGNIDKVLPKSWSNQFINLVLFFGQIEIHPYVRNRQGEILPANLNLLDL</sequence>
<dbReference type="Gene3D" id="2.60.40.640">
    <property type="match status" value="1"/>
</dbReference>
<dbReference type="Pfam" id="PF00339">
    <property type="entry name" value="Arrestin_N"/>
    <property type="match status" value="1"/>
</dbReference>
<dbReference type="SUPFAM" id="SSF53067">
    <property type="entry name" value="Actin-like ATPase domain"/>
    <property type="match status" value="1"/>
</dbReference>
<comment type="caution">
    <text evidence="2">The sequence shown here is derived from an EMBL/GenBank/DDBJ whole genome shotgun (WGS) entry which is preliminary data.</text>
</comment>
<evidence type="ECO:0000313" key="3">
    <source>
        <dbReference type="Proteomes" id="UP001153678"/>
    </source>
</evidence>
<dbReference type="Gene3D" id="3.90.640.10">
    <property type="entry name" value="Actin, Chain A, domain 4"/>
    <property type="match status" value="1"/>
</dbReference>
<dbReference type="InterPro" id="IPR014752">
    <property type="entry name" value="Arrestin-like_C"/>
</dbReference>
<dbReference type="InterPro" id="IPR043129">
    <property type="entry name" value="ATPase_NBD"/>
</dbReference>
<evidence type="ECO:0000313" key="2">
    <source>
        <dbReference type="EMBL" id="CAI2167528.1"/>
    </source>
</evidence>
<dbReference type="InterPro" id="IPR011021">
    <property type="entry name" value="Arrestin-like_N"/>
</dbReference>